<dbReference type="Proteomes" id="UP000265100">
    <property type="component" value="Chromosome 5"/>
</dbReference>
<dbReference type="Gene3D" id="1.10.246.90">
    <property type="entry name" value="Nop domain"/>
    <property type="match status" value="1"/>
</dbReference>
<dbReference type="PANTHER" id="PTHR10894:SF0">
    <property type="entry name" value="NUCLEOLAR PROTEIN 56"/>
    <property type="match status" value="1"/>
</dbReference>
<dbReference type="FunFam" id="1.10.287.4070:FF:000002">
    <property type="entry name" value="Nucleolar protein 56"/>
    <property type="match status" value="1"/>
</dbReference>
<dbReference type="InterPro" id="IPR042239">
    <property type="entry name" value="Nop_C"/>
</dbReference>
<evidence type="ECO:0000256" key="2">
    <source>
        <dbReference type="ARBA" id="ARBA00009211"/>
    </source>
</evidence>
<reference evidence="12" key="2">
    <citation type="submission" date="2023-03" db="EMBL/GenBank/DDBJ databases">
        <authorList>
            <consortium name="Wellcome Sanger Institute Data Sharing"/>
        </authorList>
    </citation>
    <scope>NUCLEOTIDE SEQUENCE [LARGE SCALE GENOMIC DNA]</scope>
</reference>
<evidence type="ECO:0000256" key="5">
    <source>
        <dbReference type="ARBA" id="ARBA00040742"/>
    </source>
</evidence>
<dbReference type="InterPro" id="IPR012974">
    <property type="entry name" value="NOP58/56_N"/>
</dbReference>
<comment type="subcellular location">
    <subcellularLocation>
        <location evidence="1">Nucleus</location>
        <location evidence="1">Nucleolus</location>
    </subcellularLocation>
</comment>
<reference evidence="11" key="4">
    <citation type="submission" date="2025-09" db="UniProtKB">
        <authorList>
            <consortium name="Ensembl"/>
        </authorList>
    </citation>
    <scope>IDENTIFICATION</scope>
</reference>
<comment type="function">
    <text evidence="7">Involved in the early to middle stages of 60S ribosomal subunit biogenesis. Required for the biogenesis of box C/D snoRNAs such U3, U8 and U14 snoRNAs. Part of the small subunit (SSU) processome, first precursor of the small eukaryotic ribosomal subunit. During the assembly of the SSU processome in the nucleolus, many ribosome biogenesis factors, an RNA chaperone and ribosomal proteins associate with the nascent pre-rRNA and work in concert to generate RNA folding, modifications, rearrangements and cleavage as well as targeted degradation of pre-ribosomal RNA by the RNA exosome. Core component of box C/D small nucleolar ribonucleoprotein (snoRNP) complexes that function in methylation of multiple sites on ribosomal RNAs (rRNAs) and messenger RNAs (mRNAs).</text>
</comment>
<evidence type="ECO:0000256" key="6">
    <source>
        <dbReference type="ARBA" id="ARBA00041388"/>
    </source>
</evidence>
<dbReference type="GO" id="GO:0032040">
    <property type="term" value="C:small-subunit processome"/>
    <property type="evidence" value="ECO:0007669"/>
    <property type="project" value="InterPro"/>
</dbReference>
<gene>
    <name evidence="11" type="primary">NOP56</name>
</gene>
<evidence type="ECO:0000256" key="4">
    <source>
        <dbReference type="ARBA" id="ARBA00023242"/>
    </source>
</evidence>
<dbReference type="AlphaFoldDB" id="A0A3P8PL93"/>
<evidence type="ECO:0000313" key="12">
    <source>
        <dbReference type="Proteomes" id="UP000265100"/>
    </source>
</evidence>
<protein>
    <recommendedName>
        <fullName evidence="5">Nucleolar protein 56</fullName>
    </recommendedName>
    <alternativeName>
        <fullName evidence="6">Nucleolar protein 5A</fullName>
    </alternativeName>
</protein>
<dbReference type="Gene3D" id="1.10.287.4070">
    <property type="match status" value="1"/>
</dbReference>
<comment type="similarity">
    <text evidence="2">Belongs to the NOP5/NOP56 family.</text>
</comment>
<organism evidence="11 12">
    <name type="scientific">Astatotilapia calliptera</name>
    <name type="common">Eastern happy</name>
    <name type="synonym">Chromis callipterus</name>
    <dbReference type="NCBI Taxonomy" id="8154"/>
    <lineage>
        <taxon>Eukaryota</taxon>
        <taxon>Metazoa</taxon>
        <taxon>Chordata</taxon>
        <taxon>Craniata</taxon>
        <taxon>Vertebrata</taxon>
        <taxon>Euteleostomi</taxon>
        <taxon>Actinopterygii</taxon>
        <taxon>Neopterygii</taxon>
        <taxon>Teleostei</taxon>
        <taxon>Neoteleostei</taxon>
        <taxon>Acanthomorphata</taxon>
        <taxon>Ovalentaria</taxon>
        <taxon>Cichlomorphae</taxon>
        <taxon>Cichliformes</taxon>
        <taxon>Cichlidae</taxon>
        <taxon>African cichlids</taxon>
        <taxon>Pseudocrenilabrinae</taxon>
        <taxon>Haplochromini</taxon>
        <taxon>Astatotilapia</taxon>
    </lineage>
</organism>
<dbReference type="InterPro" id="IPR002687">
    <property type="entry name" value="Nop_dom"/>
</dbReference>
<evidence type="ECO:0000256" key="1">
    <source>
        <dbReference type="ARBA" id="ARBA00004604"/>
    </source>
</evidence>
<dbReference type="Ensembl" id="ENSACLT00000018199.2">
    <property type="protein sequence ID" value="ENSACLP00000017778.2"/>
    <property type="gene ID" value="ENSACLG00000012153.2"/>
</dbReference>
<dbReference type="STRING" id="8154.ENSACLP00000017778"/>
<dbReference type="InterPro" id="IPR012976">
    <property type="entry name" value="NOSIC"/>
</dbReference>
<evidence type="ECO:0000256" key="8">
    <source>
        <dbReference type="ARBA" id="ARBA00064370"/>
    </source>
</evidence>
<proteinExistence type="inferred from homology"/>
<accession>A0A3P8PL93</accession>
<dbReference type="Pfam" id="PF08156">
    <property type="entry name" value="NOP5NT"/>
    <property type="match status" value="1"/>
</dbReference>
<dbReference type="GO" id="GO:0030515">
    <property type="term" value="F:snoRNA binding"/>
    <property type="evidence" value="ECO:0007669"/>
    <property type="project" value="InterPro"/>
</dbReference>
<evidence type="ECO:0000259" key="10">
    <source>
        <dbReference type="PROSITE" id="PS51358"/>
    </source>
</evidence>
<dbReference type="PROSITE" id="PS51358">
    <property type="entry name" value="NOP"/>
    <property type="match status" value="1"/>
</dbReference>
<name>A0A3P8PL93_ASTCA</name>
<dbReference type="SMART" id="SM00931">
    <property type="entry name" value="NOSIC"/>
    <property type="match status" value="1"/>
</dbReference>
<dbReference type="GO" id="GO:0042254">
    <property type="term" value="P:ribosome biogenesis"/>
    <property type="evidence" value="ECO:0007669"/>
    <property type="project" value="UniProtKB-KW"/>
</dbReference>
<feature type="region of interest" description="Disordered" evidence="9">
    <location>
        <begin position="449"/>
        <end position="550"/>
    </location>
</feature>
<keyword evidence="4" id="KW-0539">Nucleus</keyword>
<dbReference type="SUPFAM" id="SSF89124">
    <property type="entry name" value="Nop domain"/>
    <property type="match status" value="1"/>
</dbReference>
<evidence type="ECO:0000256" key="7">
    <source>
        <dbReference type="ARBA" id="ARBA00053627"/>
    </source>
</evidence>
<reference evidence="11 12" key="1">
    <citation type="submission" date="2018-05" db="EMBL/GenBank/DDBJ databases">
        <authorList>
            <person name="Datahose"/>
        </authorList>
    </citation>
    <scope>NUCLEOTIDE SEQUENCE</scope>
</reference>
<keyword evidence="12" id="KW-1185">Reference proteome</keyword>
<evidence type="ECO:0000256" key="9">
    <source>
        <dbReference type="SAM" id="MobiDB-lite"/>
    </source>
</evidence>
<dbReference type="GO" id="GO:0031428">
    <property type="term" value="C:box C/D methylation guide snoRNP complex"/>
    <property type="evidence" value="ECO:0007669"/>
    <property type="project" value="InterPro"/>
</dbReference>
<dbReference type="OMA" id="PDNYMFA"/>
<evidence type="ECO:0000313" key="11">
    <source>
        <dbReference type="Ensembl" id="ENSACLP00000017778.2"/>
    </source>
</evidence>
<dbReference type="InterPro" id="IPR045056">
    <property type="entry name" value="Nop56/Nop58"/>
</dbReference>
<dbReference type="PANTHER" id="PTHR10894">
    <property type="entry name" value="NUCLEOLAR PROTEIN 5 NUCLEOLAR PROTEIN NOP5 NOP58"/>
    <property type="match status" value="1"/>
</dbReference>
<feature type="domain" description="Nop" evidence="10">
    <location>
        <begin position="293"/>
        <end position="411"/>
    </location>
</feature>
<feature type="compositionally biased region" description="Basic residues" evidence="9">
    <location>
        <begin position="539"/>
        <end position="550"/>
    </location>
</feature>
<comment type="subunit">
    <text evidence="8">Part of a large pre-ribosomal ribonucleoprotein (RNP) complex, that consists of at least 62 ribosomal proteins, 45 nonribosomal proteins and both pre-rRNA and mature rRNA species. Within this complex directly interacts with TCOF1 in an RNA-independent manner. Core component of box C/D small nucleolar ribonucleoprotein (snoRNP) particles; the core proteins SNU13, NOP56, NOP58 and FBL or FBLL1 assemble stepwise onto the snoRNA. Interacts with NOP1 and NOP58. Interacts with NUFIP1, RUVBL1 and RUVBL2; RUVBL1:RUVBL2 seem to bridge the association of NOP56 with NUFIP1. Part of the small subunit (SSU) processome, composed of more than 70 proteins and the RNA chaperone small nucleolar RNA (snoRNA) U3. Interacts with NOP2 and FBL.</text>
</comment>
<dbReference type="Pfam" id="PF01798">
    <property type="entry name" value="Nop"/>
    <property type="match status" value="1"/>
</dbReference>
<feature type="compositionally biased region" description="Acidic residues" evidence="9">
    <location>
        <begin position="498"/>
        <end position="511"/>
    </location>
</feature>
<sequence length="550" mass="60662">MVLLHVLFEHAAGYALFAVKEVEEIGMLLPQVEASVLSLGKFNSMVSLAAFFPFKSAQAALENMNAISEGVVHADLKLFLETNLPQSGKKKSVLGVSDGKIGAALQEELSSSIQTGGVVAEITRGLRLHFHSLVKGLTALAASKAQLGLGHSYSRAKVKFNVNRVDNMIIQSIALLDQLDKDINTFSMRVREWYGYHFPELIKIVSDNSMYCRLAQLIGNRKELSEENLESLEEVVMDSAKAQAILDASRSSMGMDISPIDLINIERFSSRVVSLAAYRLELQEYLRSKMSQVAPNLAALIGEVVGARLISHAGSLTNLAKYPASTVQILGAEKALFRALKTRGNTPKYGLIFHSTFIGRAAAKNKGRISRYLANKCTIASRIDCFSELPTSVFGDKLREQVEERLSFYETGDVPRKNVDVMKEALKEVSLRFLLLIFKCLVKGLTNGESKEDNTLKKKKKKKQAAEEMEAQAEEAPSGENGEETSAKKKKKRKAESEEAPDAEDGAEETETPAKKKKRKTDAMDTQPEETPETPVTEKKKKKKKKDAAE</sequence>
<evidence type="ECO:0000256" key="3">
    <source>
        <dbReference type="ARBA" id="ARBA00022517"/>
    </source>
</evidence>
<dbReference type="FunFam" id="1.10.246.90:FF:000001">
    <property type="entry name" value="Nucleolar protein 56"/>
    <property type="match status" value="1"/>
</dbReference>
<keyword evidence="3" id="KW-0690">Ribosome biogenesis</keyword>
<dbReference type="GeneTree" id="ENSGT00940000153534"/>
<dbReference type="Bgee" id="ENSACLG00000012153">
    <property type="expression patterns" value="Expressed in spleen and 8 other cell types or tissues"/>
</dbReference>
<reference evidence="11" key="3">
    <citation type="submission" date="2025-08" db="UniProtKB">
        <authorList>
            <consortium name="Ensembl"/>
        </authorList>
    </citation>
    <scope>IDENTIFICATION</scope>
</reference>
<dbReference type="InterPro" id="IPR036070">
    <property type="entry name" value="Nop_dom_sf"/>
</dbReference>